<accession>I7C666</accession>
<reference evidence="1 2" key="1">
    <citation type="journal article" date="2012" name="J. Bacteriol.">
        <title>Genome Sequence of "Candidatus Mycoplasma haemolamae" Strain Purdue, a Red Blood Cell Pathogen of Alpacas (Vicugna pacos) and Llamas (Lama glama).</title>
        <authorList>
            <person name="Guimaraes A.M."/>
            <person name="Toth B."/>
            <person name="Santos A.P."/>
            <person name="do Nascimento N.C."/>
            <person name="Kritchevsky J.E."/>
            <person name="Messick J.B."/>
        </authorList>
    </citation>
    <scope>NUCLEOTIDE SEQUENCE [LARGE SCALE GENOMIC DNA]</scope>
    <source>
        <strain evidence="1 2">Purdue</strain>
    </source>
</reference>
<reference evidence="2" key="2">
    <citation type="submission" date="2012-07" db="EMBL/GenBank/DDBJ databases">
        <title>Complete genome sequence of 'Candidatus Mycoplasma haemolamae'.</title>
        <authorList>
            <person name="Guimaraes A.M.S."/>
            <person name="Toth B."/>
            <person name="Santos A.P."/>
            <person name="Nascimento N.C."/>
            <person name="Sojka J.E."/>
            <person name="Messick J.B."/>
        </authorList>
    </citation>
    <scope>NUCLEOTIDE SEQUENCE [LARGE SCALE GENOMIC DNA]</scope>
    <source>
        <strain evidence="2">Purdue</strain>
    </source>
</reference>
<dbReference type="HOGENOM" id="CLU_1935704_0_0_14"/>
<gene>
    <name evidence="1" type="ordered locus">MHLP_01985</name>
</gene>
<organism evidence="1 2">
    <name type="scientific">Mycoplasma haematolamae (strain Purdue)</name>
    <dbReference type="NCBI Taxonomy" id="1212765"/>
    <lineage>
        <taxon>Bacteria</taxon>
        <taxon>Bacillati</taxon>
        <taxon>Mycoplasmatota</taxon>
        <taxon>Mollicutes</taxon>
        <taxon>Mycoplasmataceae</taxon>
        <taxon>Mycoplasma</taxon>
    </lineage>
</organism>
<protein>
    <submittedName>
        <fullName evidence="1">Uncharacterized protein</fullName>
    </submittedName>
</protein>
<dbReference type="STRING" id="1212765.MHLP_01985"/>
<dbReference type="PATRIC" id="fig|1212765.3.peg.446"/>
<evidence type="ECO:0000313" key="1">
    <source>
        <dbReference type="EMBL" id="AFO51977.1"/>
    </source>
</evidence>
<keyword evidence="2" id="KW-1185">Reference proteome</keyword>
<proteinExistence type="predicted"/>
<dbReference type="AlphaFoldDB" id="I7C666"/>
<dbReference type="KEGG" id="mhl:MHLP_01985"/>
<sequence>MSSNTAQANQGTLSAKEMPKEEYRYSGYLYLMKAEDDSSYVEQYVYKLTTDLRAGIGEKPVFIAEFSTPIAEEKVKTLLDEFNGWASIHPSDMNSLVDALNSTKKGLNEYFGPEILAGLERSINKLAGKN</sequence>
<name>I7C666_MYCHA</name>
<dbReference type="Proteomes" id="UP000006502">
    <property type="component" value="Chromosome"/>
</dbReference>
<dbReference type="EMBL" id="CP003731">
    <property type="protein sequence ID" value="AFO51977.1"/>
    <property type="molecule type" value="Genomic_DNA"/>
</dbReference>
<evidence type="ECO:0000313" key="2">
    <source>
        <dbReference type="Proteomes" id="UP000006502"/>
    </source>
</evidence>